<evidence type="ECO:0000313" key="2">
    <source>
        <dbReference type="EMBL" id="CAF0752476.1"/>
    </source>
</evidence>
<dbReference type="NCBIfam" id="TIGR04131">
    <property type="entry name" value="Bac_Flav_CTERM"/>
    <property type="match status" value="1"/>
</dbReference>
<comment type="caution">
    <text evidence="2">The sequence shown here is derived from an EMBL/GenBank/DDBJ whole genome shotgun (WGS) entry which is preliminary data.</text>
</comment>
<organism evidence="2 3">
    <name type="scientific">Rotaria sordida</name>
    <dbReference type="NCBI Taxonomy" id="392033"/>
    <lineage>
        <taxon>Eukaryota</taxon>
        <taxon>Metazoa</taxon>
        <taxon>Spiralia</taxon>
        <taxon>Gnathifera</taxon>
        <taxon>Rotifera</taxon>
        <taxon>Eurotatoria</taxon>
        <taxon>Bdelloidea</taxon>
        <taxon>Philodinida</taxon>
        <taxon>Philodinidae</taxon>
        <taxon>Rotaria</taxon>
    </lineage>
</organism>
<proteinExistence type="predicted"/>
<feature type="signal peptide" evidence="1">
    <location>
        <begin position="1"/>
        <end position="15"/>
    </location>
</feature>
<evidence type="ECO:0000256" key="1">
    <source>
        <dbReference type="SAM" id="SignalP"/>
    </source>
</evidence>
<gene>
    <name evidence="2" type="ORF">PYM288_LOCUS2162</name>
</gene>
<dbReference type="Proteomes" id="UP000663854">
    <property type="component" value="Unassembled WGS sequence"/>
</dbReference>
<protein>
    <recommendedName>
        <fullName evidence="4">Gliding motility-associated C-terminal domain-containing protein</fullName>
    </recommendedName>
</protein>
<accession>A0A813PGF3</accession>
<dbReference type="EMBL" id="CAJNOH010000014">
    <property type="protein sequence ID" value="CAF0752476.1"/>
    <property type="molecule type" value="Genomic_DNA"/>
</dbReference>
<dbReference type="AlphaFoldDB" id="A0A813PGF3"/>
<feature type="chain" id="PRO_5032355718" description="Gliding motility-associated C-terminal domain-containing protein" evidence="1">
    <location>
        <begin position="16"/>
        <end position="707"/>
    </location>
</feature>
<sequence>MLFISSLVFSARLFAQCPQNIGFESGTFANWECFSGTINSGGFISVNPTAPTADRHVILQNSVPQQKDFYGGFPVNCPNGSKYSIRLGNANTGAQAERVSYTFTIPAWQTDFSIIYNYAVVFQNPNHAAIQQPRFTAKVFDVTAGDYVGCGSFEFVASGNLPGFQVSPVKSDVFYKPWSPITIKLLGYSGKTIRLEFTNNDCTPGGHFGYAYIDVNENCASPISGNTYCAGTTDSMTLVAPFGFQEYHWYTSDFSTLLGTGNTLTLTPPPPPGTVYALEIVPYPGLGCLDTLRSTIQYSGSPFNLHVKDTIKSCSSDGIDLTSPTVTAGSTAGLDFSYFTDLSQQNYLATPTYVNTPGTYYIKGTNAEGCNGIKPVTAVFFTPPNFVLQGNPLACTPQKVDITNPTYTTGSDPTLTYSYWMNPEATVPLPNPTAIDVSGPYFVKATDVSGCSIIKSINANVSATPSLTTNDQAACGKVNIANASVIDVTPGSIISFWTDNAATSSLQIPESISTSGTYFIKASNVDGCEIIKPINATVKPIPNFTFSNPLPIKFPATFNLGSLVAPVAGTVYSYWLDPAATKILQHYTAIDTTATYYIKATNTDGCSSINPVKVVVGEPDIVASNAISPNGDGVNDTWEIPLLSRRYPYCTVEIFNRYGQVLFSSTGYRKPWDGRVNGKPLPNGTYYYIINRGNLYPPISGNISVVY</sequence>
<keyword evidence="1" id="KW-0732">Signal</keyword>
<evidence type="ECO:0008006" key="4">
    <source>
        <dbReference type="Google" id="ProtNLM"/>
    </source>
</evidence>
<dbReference type="Pfam" id="PF13585">
    <property type="entry name" value="CHU_C"/>
    <property type="match status" value="1"/>
</dbReference>
<evidence type="ECO:0000313" key="3">
    <source>
        <dbReference type="Proteomes" id="UP000663854"/>
    </source>
</evidence>
<name>A0A813PGF3_9BILA</name>
<reference evidence="2" key="1">
    <citation type="submission" date="2021-02" db="EMBL/GenBank/DDBJ databases">
        <authorList>
            <person name="Nowell W R."/>
        </authorList>
    </citation>
    <scope>NUCLEOTIDE SEQUENCE</scope>
</reference>
<dbReference type="InterPro" id="IPR026341">
    <property type="entry name" value="T9SS_type_B"/>
</dbReference>